<dbReference type="EMBL" id="JABCKI010005825">
    <property type="protein sequence ID" value="KAG5637493.1"/>
    <property type="molecule type" value="Genomic_DNA"/>
</dbReference>
<reference evidence="1" key="1">
    <citation type="submission" date="2021-02" db="EMBL/GenBank/DDBJ databases">
        <authorList>
            <person name="Nieuwenhuis M."/>
            <person name="Van De Peppel L.J.J."/>
        </authorList>
    </citation>
    <scope>NUCLEOTIDE SEQUENCE</scope>
    <source>
        <strain evidence="1">D49</strain>
    </source>
</reference>
<sequence length="275" mass="31496">MLESSYWSLAHQVRECLETPAPLLERVMIRKKEPFHVNVYDDRFPRNLDLFAGCAPQLRILEAWGTTLPLMSPVLVNLTTLALRDLSGYTRPSLDGLIDALASMPHLQNLALRSAYTPSQPRETVSSRPVIHIPELRYFQLHISITSCATLLSRITYPNNTTQKITISWNEYNPSEYNHTLWNALGVILSTRIDPIRYLRFQFKKHNHCNVMEAWGRAVEPGTHLRLPSCTPNLQFFFEDYVFGCLLEALKPLPISGVEALHVNRYVADRAAKRL</sequence>
<protein>
    <submittedName>
        <fullName evidence="1">Uncharacterized protein</fullName>
    </submittedName>
</protein>
<evidence type="ECO:0000313" key="1">
    <source>
        <dbReference type="EMBL" id="KAG5637493.1"/>
    </source>
</evidence>
<reference evidence="1" key="2">
    <citation type="submission" date="2021-10" db="EMBL/GenBank/DDBJ databases">
        <title>Phylogenomics reveals ancestral predisposition of the termite-cultivated fungus Termitomyces towards a domesticated lifestyle.</title>
        <authorList>
            <person name="Auxier B."/>
            <person name="Grum-Grzhimaylo A."/>
            <person name="Cardenas M.E."/>
            <person name="Lodge J.D."/>
            <person name="Laessoe T."/>
            <person name="Pedersen O."/>
            <person name="Smith M.E."/>
            <person name="Kuyper T.W."/>
            <person name="Franco-Molano E.A."/>
            <person name="Baroni T.J."/>
            <person name="Aanen D.K."/>
        </authorList>
    </citation>
    <scope>NUCLEOTIDE SEQUENCE</scope>
    <source>
        <strain evidence="1">D49</strain>
    </source>
</reference>
<dbReference type="AlphaFoldDB" id="A0A9P7FSU5"/>
<gene>
    <name evidence="1" type="ORF">H0H81_004366</name>
</gene>
<proteinExistence type="predicted"/>
<accession>A0A9P7FSU5</accession>
<keyword evidence="2" id="KW-1185">Reference proteome</keyword>
<name>A0A9P7FSU5_9AGAR</name>
<organism evidence="1 2">
    <name type="scientific">Sphagnurus paluster</name>
    <dbReference type="NCBI Taxonomy" id="117069"/>
    <lineage>
        <taxon>Eukaryota</taxon>
        <taxon>Fungi</taxon>
        <taxon>Dikarya</taxon>
        <taxon>Basidiomycota</taxon>
        <taxon>Agaricomycotina</taxon>
        <taxon>Agaricomycetes</taxon>
        <taxon>Agaricomycetidae</taxon>
        <taxon>Agaricales</taxon>
        <taxon>Tricholomatineae</taxon>
        <taxon>Lyophyllaceae</taxon>
        <taxon>Sphagnurus</taxon>
    </lineage>
</organism>
<evidence type="ECO:0000313" key="2">
    <source>
        <dbReference type="Proteomes" id="UP000717328"/>
    </source>
</evidence>
<dbReference type="OrthoDB" id="3173885at2759"/>
<dbReference type="Proteomes" id="UP000717328">
    <property type="component" value="Unassembled WGS sequence"/>
</dbReference>
<comment type="caution">
    <text evidence="1">The sequence shown here is derived from an EMBL/GenBank/DDBJ whole genome shotgun (WGS) entry which is preliminary data.</text>
</comment>